<dbReference type="Gene3D" id="3.80.10.10">
    <property type="entry name" value="Ribonuclease Inhibitor"/>
    <property type="match status" value="1"/>
</dbReference>
<protein>
    <submittedName>
        <fullName evidence="1">Uncharacterized protein</fullName>
    </submittedName>
</protein>
<dbReference type="AlphaFoldDB" id="A0A8D8LQ31"/>
<proteinExistence type="predicted"/>
<evidence type="ECO:0000313" key="1">
    <source>
        <dbReference type="EMBL" id="CAG6614630.1"/>
    </source>
</evidence>
<sequence>MSIKLSDLFSIFPIQENIVKYLSADDLKKLSSLGGEYENYYFEFNRELELEQYDDEICSKFTKIEKLVLTGENQKQSVPREKLSVLVSLQVCRLDKNVINLRDCTRLEKLTCKIEETLSKEDFPLTLKMIDCSDCTINDTTIDNFPVSLEEINLKRCHDISTFNINHLVNMKKKPNFVNPRNDFKVSHNDFKIFL</sequence>
<dbReference type="SUPFAM" id="SSF52047">
    <property type="entry name" value="RNI-like"/>
    <property type="match status" value="1"/>
</dbReference>
<organism evidence="1">
    <name type="scientific">Cacopsylla melanoneura</name>
    <dbReference type="NCBI Taxonomy" id="428564"/>
    <lineage>
        <taxon>Eukaryota</taxon>
        <taxon>Metazoa</taxon>
        <taxon>Ecdysozoa</taxon>
        <taxon>Arthropoda</taxon>
        <taxon>Hexapoda</taxon>
        <taxon>Insecta</taxon>
        <taxon>Pterygota</taxon>
        <taxon>Neoptera</taxon>
        <taxon>Paraneoptera</taxon>
        <taxon>Hemiptera</taxon>
        <taxon>Sternorrhyncha</taxon>
        <taxon>Psylloidea</taxon>
        <taxon>Psyllidae</taxon>
        <taxon>Psyllinae</taxon>
        <taxon>Cacopsylla</taxon>
    </lineage>
</organism>
<dbReference type="EMBL" id="HBUF01030841">
    <property type="protein sequence ID" value="CAG6614630.1"/>
    <property type="molecule type" value="Transcribed_RNA"/>
</dbReference>
<dbReference type="InterPro" id="IPR032675">
    <property type="entry name" value="LRR_dom_sf"/>
</dbReference>
<name>A0A8D8LQ31_9HEMI</name>
<reference evidence="1" key="1">
    <citation type="submission" date="2021-05" db="EMBL/GenBank/DDBJ databases">
        <authorList>
            <person name="Alioto T."/>
            <person name="Alioto T."/>
            <person name="Gomez Garrido J."/>
        </authorList>
    </citation>
    <scope>NUCLEOTIDE SEQUENCE</scope>
</reference>
<accession>A0A8D8LQ31</accession>